<dbReference type="FunFam" id="2.10.230.10:FF:000002">
    <property type="entry name" value="Molecular chaperone DnaJ"/>
    <property type="match status" value="1"/>
</dbReference>
<feature type="repeat" description="CXXCXGXG motif" evidence="12">
    <location>
        <begin position="197"/>
        <end position="204"/>
    </location>
</feature>
<dbReference type="HAMAP" id="MF_01152">
    <property type="entry name" value="DnaJ"/>
    <property type="match status" value="1"/>
</dbReference>
<dbReference type="InterPro" id="IPR012724">
    <property type="entry name" value="DnaJ"/>
</dbReference>
<dbReference type="InterPro" id="IPR036869">
    <property type="entry name" value="J_dom_sf"/>
</dbReference>
<dbReference type="PANTHER" id="PTHR43096:SF48">
    <property type="entry name" value="CHAPERONE PROTEIN DNAJ"/>
    <property type="match status" value="1"/>
</dbReference>
<evidence type="ECO:0000259" key="14">
    <source>
        <dbReference type="PROSITE" id="PS50076"/>
    </source>
</evidence>
<dbReference type="PRINTS" id="PR00625">
    <property type="entry name" value="JDOMAIN"/>
</dbReference>
<dbReference type="FunFam" id="1.10.287.110:FF:000034">
    <property type="entry name" value="Chaperone protein DnaJ"/>
    <property type="match status" value="1"/>
</dbReference>
<dbReference type="CDD" id="cd06257">
    <property type="entry name" value="DnaJ"/>
    <property type="match status" value="1"/>
</dbReference>
<feature type="binding site" evidence="12">
    <location>
        <position position="175"/>
    </location>
    <ligand>
        <name>Zn(2+)</name>
        <dbReference type="ChEBI" id="CHEBI:29105"/>
        <label>2</label>
    </ligand>
</feature>
<dbReference type="PROSITE" id="PS00636">
    <property type="entry name" value="DNAJ_1"/>
    <property type="match status" value="1"/>
</dbReference>
<comment type="subunit">
    <text evidence="12">Homodimer.</text>
</comment>
<dbReference type="InterPro" id="IPR001305">
    <property type="entry name" value="HSP_DnaJ_Cys-rich_dom"/>
</dbReference>
<dbReference type="PANTHER" id="PTHR43096">
    <property type="entry name" value="DNAJ HOMOLOG 1, MITOCHONDRIAL-RELATED"/>
    <property type="match status" value="1"/>
</dbReference>
<name>A0A448TV41_9PAST</name>
<feature type="domain" description="J" evidence="14">
    <location>
        <begin position="5"/>
        <end position="70"/>
    </location>
</feature>
<dbReference type="Proteomes" id="UP000279799">
    <property type="component" value="Chromosome"/>
</dbReference>
<feature type="repeat" description="CXXCXGXG motif" evidence="12">
    <location>
        <begin position="211"/>
        <end position="218"/>
    </location>
</feature>
<dbReference type="Pfam" id="PF01556">
    <property type="entry name" value="DnaJ_C"/>
    <property type="match status" value="1"/>
</dbReference>
<feature type="repeat" description="CXXCXGXG motif" evidence="12">
    <location>
        <begin position="175"/>
        <end position="182"/>
    </location>
</feature>
<comment type="function">
    <text evidence="9 12">Participates actively in the response to hyperosmotic and heat shock by preventing the aggregation of stress-denatured proteins and by disaggregating proteins, also in an autonomous, DnaK-independent fashion. Unfolded proteins bind initially to DnaJ; upon interaction with the DnaJ-bound protein, DnaK hydrolyzes its bound ATP, resulting in the formation of a stable complex. GrpE releases ADP from DnaK; ATP binding to DnaK triggers the release of the substrate protein, thus completing the reaction cycle. Several rounds of ATP-dependent interactions between DnaJ, DnaK and GrpE are required for fully efficient folding. Also involved, together with DnaK and GrpE, in the DNA replication of plasmids through activation of initiation proteins.</text>
</comment>
<reference evidence="16 17" key="1">
    <citation type="submission" date="2018-12" db="EMBL/GenBank/DDBJ databases">
        <authorList>
            <consortium name="Pathogen Informatics"/>
        </authorList>
    </citation>
    <scope>NUCLEOTIDE SEQUENCE [LARGE SCALE GENOMIC DNA]</scope>
    <source>
        <strain evidence="16 17">NCTC12871</strain>
    </source>
</reference>
<comment type="similarity">
    <text evidence="10 12">Belongs to the DnaJ family.</text>
</comment>
<evidence type="ECO:0000313" key="17">
    <source>
        <dbReference type="Proteomes" id="UP000279799"/>
    </source>
</evidence>
<feature type="binding site" evidence="12">
    <location>
        <position position="200"/>
    </location>
    <ligand>
        <name>Zn(2+)</name>
        <dbReference type="ChEBI" id="CHEBI:29105"/>
        <label>2</label>
    </ligand>
</feature>
<dbReference type="InterPro" id="IPR001623">
    <property type="entry name" value="DnaJ_domain"/>
</dbReference>
<dbReference type="InterPro" id="IPR036410">
    <property type="entry name" value="HSP_DnaJ_Cys-rich_dom_sf"/>
</dbReference>
<keyword evidence="2 12" id="KW-0235">DNA replication</keyword>
<dbReference type="OrthoDB" id="9779889at2"/>
<dbReference type="CDD" id="cd10719">
    <property type="entry name" value="DnaJ_zf"/>
    <property type="match status" value="1"/>
</dbReference>
<comment type="domain">
    <text evidence="12">The J domain is necessary and sufficient to stimulate DnaK ATPase activity. Zinc center 1 plays an important role in the autonomous, DnaK-independent chaperone activity of DnaJ. Zinc center 2 is essential for interaction with DnaK and for DnaJ activity.</text>
</comment>
<evidence type="ECO:0000256" key="1">
    <source>
        <dbReference type="ARBA" id="ARBA00022490"/>
    </source>
</evidence>
<dbReference type="EMBL" id="LR134510">
    <property type="protein sequence ID" value="VEJ09797.1"/>
    <property type="molecule type" value="Genomic_DNA"/>
</dbReference>
<evidence type="ECO:0000256" key="4">
    <source>
        <dbReference type="ARBA" id="ARBA00022737"/>
    </source>
</evidence>
<dbReference type="PROSITE" id="PS51188">
    <property type="entry name" value="ZF_CR"/>
    <property type="match status" value="1"/>
</dbReference>
<feature type="binding site" evidence="12">
    <location>
        <position position="197"/>
    </location>
    <ligand>
        <name>Zn(2+)</name>
        <dbReference type="ChEBI" id="CHEBI:29105"/>
        <label>2</label>
    </ligand>
</feature>
<dbReference type="AlphaFoldDB" id="A0A448TV41"/>
<dbReference type="InterPro" id="IPR002939">
    <property type="entry name" value="DnaJ_C"/>
</dbReference>
<dbReference type="InterPro" id="IPR018253">
    <property type="entry name" value="DnaJ_domain_CS"/>
</dbReference>
<feature type="repeat" description="CXXCXGXG motif" evidence="12">
    <location>
        <begin position="158"/>
        <end position="165"/>
    </location>
</feature>
<keyword evidence="1 12" id="KW-0963">Cytoplasm</keyword>
<dbReference type="GO" id="GO:0005737">
    <property type="term" value="C:cytoplasm"/>
    <property type="evidence" value="ECO:0007669"/>
    <property type="project" value="UniProtKB-SubCell"/>
</dbReference>
<dbReference type="RefSeq" id="WP_126600021.1">
    <property type="nucleotide sequence ID" value="NZ_LR134510.1"/>
</dbReference>
<evidence type="ECO:0000256" key="7">
    <source>
        <dbReference type="ARBA" id="ARBA00023016"/>
    </source>
</evidence>
<dbReference type="NCBIfam" id="NF008035">
    <property type="entry name" value="PRK10767.1"/>
    <property type="match status" value="1"/>
</dbReference>
<dbReference type="Pfam" id="PF00226">
    <property type="entry name" value="DnaJ"/>
    <property type="match status" value="1"/>
</dbReference>
<dbReference type="SUPFAM" id="SSF57938">
    <property type="entry name" value="DnaJ/Hsp40 cysteine-rich domain"/>
    <property type="match status" value="1"/>
</dbReference>
<dbReference type="GO" id="GO:0031072">
    <property type="term" value="F:heat shock protein binding"/>
    <property type="evidence" value="ECO:0007669"/>
    <property type="project" value="InterPro"/>
</dbReference>
<keyword evidence="8 12" id="KW-0143">Chaperone</keyword>
<dbReference type="Gene3D" id="2.60.260.20">
    <property type="entry name" value="Urease metallochaperone UreE, N-terminal domain"/>
    <property type="match status" value="2"/>
</dbReference>
<dbReference type="Pfam" id="PF00684">
    <property type="entry name" value="DnaJ_CXXCXGXG"/>
    <property type="match status" value="1"/>
</dbReference>
<dbReference type="NCBIfam" id="TIGR02349">
    <property type="entry name" value="DnaJ_bact"/>
    <property type="match status" value="1"/>
</dbReference>
<dbReference type="Gene3D" id="1.10.287.110">
    <property type="entry name" value="DnaJ domain"/>
    <property type="match status" value="1"/>
</dbReference>
<dbReference type="GO" id="GO:0051082">
    <property type="term" value="F:unfolded protein binding"/>
    <property type="evidence" value="ECO:0007669"/>
    <property type="project" value="UniProtKB-UniRule"/>
</dbReference>
<feature type="binding site" evidence="12">
    <location>
        <position position="158"/>
    </location>
    <ligand>
        <name>Zn(2+)</name>
        <dbReference type="ChEBI" id="CHEBI:29105"/>
        <label>1</label>
    </ligand>
</feature>
<keyword evidence="3 12" id="KW-0479">Metal-binding</keyword>
<gene>
    <name evidence="12 16" type="primary">dnaJ</name>
    <name evidence="16" type="ORF">NCTC12871_01282</name>
</gene>
<evidence type="ECO:0000313" key="16">
    <source>
        <dbReference type="EMBL" id="VEJ09797.1"/>
    </source>
</evidence>
<feature type="binding site" evidence="12">
    <location>
        <position position="214"/>
    </location>
    <ligand>
        <name>Zn(2+)</name>
        <dbReference type="ChEBI" id="CHEBI:29105"/>
        <label>1</label>
    </ligand>
</feature>
<evidence type="ECO:0000256" key="6">
    <source>
        <dbReference type="ARBA" id="ARBA00022833"/>
    </source>
</evidence>
<keyword evidence="7 12" id="KW-0346">Stress response</keyword>
<dbReference type="GO" id="GO:0006260">
    <property type="term" value="P:DNA replication"/>
    <property type="evidence" value="ECO:0007669"/>
    <property type="project" value="UniProtKB-KW"/>
</dbReference>
<dbReference type="GO" id="GO:0009408">
    <property type="term" value="P:response to heat"/>
    <property type="evidence" value="ECO:0007669"/>
    <property type="project" value="InterPro"/>
</dbReference>
<dbReference type="InterPro" id="IPR008971">
    <property type="entry name" value="HSP40/DnaJ_pept-bd"/>
</dbReference>
<dbReference type="SUPFAM" id="SSF46565">
    <property type="entry name" value="Chaperone J-domain"/>
    <property type="match status" value="1"/>
</dbReference>
<feature type="binding site" evidence="12">
    <location>
        <position position="161"/>
    </location>
    <ligand>
        <name>Zn(2+)</name>
        <dbReference type="ChEBI" id="CHEBI:29105"/>
        <label>1</label>
    </ligand>
</feature>
<dbReference type="CDD" id="cd10747">
    <property type="entry name" value="DnaJ_C"/>
    <property type="match status" value="1"/>
</dbReference>
<protein>
    <recommendedName>
        <fullName evidence="11 12">Chaperone protein DnaJ</fullName>
    </recommendedName>
</protein>
<keyword evidence="4 12" id="KW-0677">Repeat</keyword>
<keyword evidence="17" id="KW-1185">Reference proteome</keyword>
<dbReference type="SUPFAM" id="SSF49493">
    <property type="entry name" value="HSP40/DnaJ peptide-binding domain"/>
    <property type="match status" value="2"/>
</dbReference>
<comment type="subcellular location">
    <subcellularLocation>
        <location evidence="12">Cytoplasm</location>
    </subcellularLocation>
</comment>
<feature type="domain" description="CR-type" evidence="15">
    <location>
        <begin position="145"/>
        <end position="223"/>
    </location>
</feature>
<evidence type="ECO:0000256" key="5">
    <source>
        <dbReference type="ARBA" id="ARBA00022771"/>
    </source>
</evidence>
<evidence type="ECO:0000256" key="3">
    <source>
        <dbReference type="ARBA" id="ARBA00022723"/>
    </source>
</evidence>
<dbReference type="SMART" id="SM00271">
    <property type="entry name" value="DnaJ"/>
    <property type="match status" value="1"/>
</dbReference>
<evidence type="ECO:0000256" key="12">
    <source>
        <dbReference type="HAMAP-Rule" id="MF_01152"/>
    </source>
</evidence>
<evidence type="ECO:0000256" key="8">
    <source>
        <dbReference type="ARBA" id="ARBA00023186"/>
    </source>
</evidence>
<dbReference type="FunFam" id="2.60.260.20:FF:000005">
    <property type="entry name" value="Chaperone protein dnaJ 1, mitochondrial"/>
    <property type="match status" value="1"/>
</dbReference>
<evidence type="ECO:0000256" key="13">
    <source>
        <dbReference type="PROSITE-ProRule" id="PRU00546"/>
    </source>
</evidence>
<evidence type="ECO:0000259" key="15">
    <source>
        <dbReference type="PROSITE" id="PS51188"/>
    </source>
</evidence>
<sequence length="376" mass="40693">MAKRDYYEVLGLSKGADEKEIKRAYKRLAMKYHPDRTKGDKESEEKFKEANEAYEVLSDPEKRKVYDQYGHQAFEQGGFGGGQGAGGFGGFGGFSQADFGDMFGDIFSEMFGGRGRGRAQGQPRARRGEDLRYDLDITLEEAATGVKKNITLRTWVECDHCHGTGAEKDSKVETCPTCHGMGTIHRQQGPFISEETCPTCHGTGKKIKKPCKECHGDGRVQKTETLAVTIPAGVDNGSRLRLAGKGAAGENGAPNGDLYIFIHVLPNATFERDGNDLHTVVDVSMSLAALGGSVEVPTLTGGPVKIKILAGTQTGKMLRLAGKGITPAHGIAGNLICHINVETPVDLTDEQKELLQKFADSLNLEKNSPKAVKFMK</sequence>
<accession>A0A448TV41</accession>
<evidence type="ECO:0000256" key="2">
    <source>
        <dbReference type="ARBA" id="ARBA00022705"/>
    </source>
</evidence>
<dbReference type="GO" id="GO:0008270">
    <property type="term" value="F:zinc ion binding"/>
    <property type="evidence" value="ECO:0007669"/>
    <property type="project" value="UniProtKB-UniRule"/>
</dbReference>
<keyword evidence="6 12" id="KW-0862">Zinc</keyword>
<feature type="zinc finger region" description="CR-type" evidence="13">
    <location>
        <begin position="145"/>
        <end position="223"/>
    </location>
</feature>
<comment type="cofactor">
    <cofactor evidence="12">
        <name>Zn(2+)</name>
        <dbReference type="ChEBI" id="CHEBI:29105"/>
    </cofactor>
    <text evidence="12">Binds 2 Zn(2+) ions per monomer.</text>
</comment>
<dbReference type="KEGG" id="adp:NCTC12871_01282"/>
<keyword evidence="5 12" id="KW-0863">Zinc-finger</keyword>
<evidence type="ECO:0000256" key="11">
    <source>
        <dbReference type="ARBA" id="ARBA00067609"/>
    </source>
</evidence>
<feature type="binding site" evidence="12">
    <location>
        <position position="178"/>
    </location>
    <ligand>
        <name>Zn(2+)</name>
        <dbReference type="ChEBI" id="CHEBI:29105"/>
        <label>2</label>
    </ligand>
</feature>
<proteinExistence type="inferred from homology"/>
<feature type="binding site" evidence="12">
    <location>
        <position position="211"/>
    </location>
    <ligand>
        <name>Zn(2+)</name>
        <dbReference type="ChEBI" id="CHEBI:29105"/>
        <label>1</label>
    </ligand>
</feature>
<dbReference type="GO" id="GO:0042026">
    <property type="term" value="P:protein refolding"/>
    <property type="evidence" value="ECO:0007669"/>
    <property type="project" value="TreeGrafter"/>
</dbReference>
<evidence type="ECO:0000256" key="9">
    <source>
        <dbReference type="ARBA" id="ARBA00053423"/>
    </source>
</evidence>
<dbReference type="Gene3D" id="2.10.230.10">
    <property type="entry name" value="Heat shock protein DnaJ, cysteine-rich domain"/>
    <property type="match status" value="1"/>
</dbReference>
<dbReference type="PROSITE" id="PS50076">
    <property type="entry name" value="DNAJ_2"/>
    <property type="match status" value="1"/>
</dbReference>
<dbReference type="GO" id="GO:0005524">
    <property type="term" value="F:ATP binding"/>
    <property type="evidence" value="ECO:0007669"/>
    <property type="project" value="InterPro"/>
</dbReference>
<organism evidence="16 17">
    <name type="scientific">Actinobacillus delphinicola</name>
    <dbReference type="NCBI Taxonomy" id="51161"/>
    <lineage>
        <taxon>Bacteria</taxon>
        <taxon>Pseudomonadati</taxon>
        <taxon>Pseudomonadota</taxon>
        <taxon>Gammaproteobacteria</taxon>
        <taxon>Pasteurellales</taxon>
        <taxon>Pasteurellaceae</taxon>
        <taxon>Actinobacillus</taxon>
    </lineage>
</organism>
<evidence type="ECO:0000256" key="10">
    <source>
        <dbReference type="ARBA" id="ARBA00061004"/>
    </source>
</evidence>